<reference evidence="2 3" key="1">
    <citation type="submission" date="2023-11" db="EMBL/GenBank/DDBJ databases">
        <authorList>
            <person name="Hedman E."/>
            <person name="Englund M."/>
            <person name="Stromberg M."/>
            <person name="Nyberg Akerstrom W."/>
            <person name="Nylinder S."/>
            <person name="Jareborg N."/>
            <person name="Kallberg Y."/>
            <person name="Kronander E."/>
        </authorList>
    </citation>
    <scope>NUCLEOTIDE SEQUENCE [LARGE SCALE GENOMIC DNA]</scope>
</reference>
<dbReference type="SUPFAM" id="SSF53098">
    <property type="entry name" value="Ribonuclease H-like"/>
    <property type="match status" value="1"/>
</dbReference>
<comment type="caution">
    <text evidence="2">The sequence shown here is derived from an EMBL/GenBank/DDBJ whole genome shotgun (WGS) entry which is preliminary data.</text>
</comment>
<dbReference type="Proteomes" id="UP001314205">
    <property type="component" value="Unassembled WGS sequence"/>
</dbReference>
<dbReference type="Gene3D" id="3.30.420.10">
    <property type="entry name" value="Ribonuclease H-like superfamily/Ribonuclease H"/>
    <property type="match status" value="1"/>
</dbReference>
<dbReference type="Pfam" id="PF00665">
    <property type="entry name" value="rve"/>
    <property type="match status" value="1"/>
</dbReference>
<evidence type="ECO:0000313" key="2">
    <source>
        <dbReference type="EMBL" id="CAK1583264.1"/>
    </source>
</evidence>
<dbReference type="PROSITE" id="PS50994">
    <property type="entry name" value="INTEGRASE"/>
    <property type="match status" value="1"/>
</dbReference>
<gene>
    <name evidence="2" type="ORF">PARMNEM_LOCUS4679</name>
</gene>
<protein>
    <recommendedName>
        <fullName evidence="1">Integrase catalytic domain-containing protein</fullName>
    </recommendedName>
</protein>
<dbReference type="InterPro" id="IPR036397">
    <property type="entry name" value="RNaseH_sf"/>
</dbReference>
<name>A0AAV1KLV1_9NEOP</name>
<feature type="domain" description="Integrase catalytic" evidence="1">
    <location>
        <begin position="10"/>
        <end position="143"/>
    </location>
</feature>
<dbReference type="AlphaFoldDB" id="A0AAV1KLV1"/>
<keyword evidence="3" id="KW-1185">Reference proteome</keyword>
<dbReference type="GO" id="GO:0015074">
    <property type="term" value="P:DNA integration"/>
    <property type="evidence" value="ECO:0007669"/>
    <property type="project" value="InterPro"/>
</dbReference>
<organism evidence="2 3">
    <name type="scientific">Parnassius mnemosyne</name>
    <name type="common">clouded apollo</name>
    <dbReference type="NCBI Taxonomy" id="213953"/>
    <lineage>
        <taxon>Eukaryota</taxon>
        <taxon>Metazoa</taxon>
        <taxon>Ecdysozoa</taxon>
        <taxon>Arthropoda</taxon>
        <taxon>Hexapoda</taxon>
        <taxon>Insecta</taxon>
        <taxon>Pterygota</taxon>
        <taxon>Neoptera</taxon>
        <taxon>Endopterygota</taxon>
        <taxon>Lepidoptera</taxon>
        <taxon>Glossata</taxon>
        <taxon>Ditrysia</taxon>
        <taxon>Papilionoidea</taxon>
        <taxon>Papilionidae</taxon>
        <taxon>Parnassiinae</taxon>
        <taxon>Parnassini</taxon>
        <taxon>Parnassius</taxon>
        <taxon>Driopa</taxon>
    </lineage>
</organism>
<evidence type="ECO:0000259" key="1">
    <source>
        <dbReference type="PROSITE" id="PS50994"/>
    </source>
</evidence>
<dbReference type="PANTHER" id="PTHR47331">
    <property type="entry name" value="PHD-TYPE DOMAIN-CONTAINING PROTEIN"/>
    <property type="match status" value="1"/>
</dbReference>
<sequence>MSDLPQQRTTPSRPFTHTGVDFTGHVEIKLNKGRGGVKTSKGYIAIFVCMATKAVHIEIVSDLSTETFIAAFQRMCARRGTPKHVYSDCGTNFIGTAKVLRREFEEFKQLLSPEFFNEISKLEVDGTSTPPRGQLQVASGRRL</sequence>
<dbReference type="InterPro" id="IPR012337">
    <property type="entry name" value="RNaseH-like_sf"/>
</dbReference>
<dbReference type="EMBL" id="CAVLGL010000057">
    <property type="protein sequence ID" value="CAK1583264.1"/>
    <property type="molecule type" value="Genomic_DNA"/>
</dbReference>
<proteinExistence type="predicted"/>
<dbReference type="InterPro" id="IPR001584">
    <property type="entry name" value="Integrase_cat-core"/>
</dbReference>
<evidence type="ECO:0000313" key="3">
    <source>
        <dbReference type="Proteomes" id="UP001314205"/>
    </source>
</evidence>
<accession>A0AAV1KLV1</accession>
<dbReference type="PANTHER" id="PTHR47331:SF1">
    <property type="entry name" value="GAG-LIKE PROTEIN"/>
    <property type="match status" value="1"/>
</dbReference>
<dbReference type="GO" id="GO:0003676">
    <property type="term" value="F:nucleic acid binding"/>
    <property type="evidence" value="ECO:0007669"/>
    <property type="project" value="InterPro"/>
</dbReference>